<organism evidence="1 2">
    <name type="scientific">Diploptera punctata</name>
    <name type="common">Pacific beetle cockroach</name>
    <dbReference type="NCBI Taxonomy" id="6984"/>
    <lineage>
        <taxon>Eukaryota</taxon>
        <taxon>Metazoa</taxon>
        <taxon>Ecdysozoa</taxon>
        <taxon>Arthropoda</taxon>
        <taxon>Hexapoda</taxon>
        <taxon>Insecta</taxon>
        <taxon>Pterygota</taxon>
        <taxon>Neoptera</taxon>
        <taxon>Polyneoptera</taxon>
        <taxon>Dictyoptera</taxon>
        <taxon>Blattodea</taxon>
        <taxon>Blaberoidea</taxon>
        <taxon>Blaberidae</taxon>
        <taxon>Diplopterinae</taxon>
        <taxon>Diploptera</taxon>
    </lineage>
</organism>
<evidence type="ECO:0000313" key="2">
    <source>
        <dbReference type="Proteomes" id="UP001233999"/>
    </source>
</evidence>
<dbReference type="AlphaFoldDB" id="A0AAD7Z7D0"/>
<evidence type="ECO:0000313" key="1">
    <source>
        <dbReference type="EMBL" id="KAJ9575226.1"/>
    </source>
</evidence>
<name>A0AAD7Z7D0_DIPPU</name>
<sequence>DFTYDCVTYLALETIEYLSPENPVNPPDVRKLSLKAIIMNYSVEKLQFSRRTSLPFSTDVITTSCWLKMGGMFLLKTA</sequence>
<proteinExistence type="predicted"/>
<comment type="caution">
    <text evidence="1">The sequence shown here is derived from an EMBL/GenBank/DDBJ whole genome shotgun (WGS) entry which is preliminary data.</text>
</comment>
<accession>A0AAD7Z7D0</accession>
<feature type="non-terminal residue" evidence="1">
    <location>
        <position position="1"/>
    </location>
</feature>
<dbReference type="Proteomes" id="UP001233999">
    <property type="component" value="Unassembled WGS sequence"/>
</dbReference>
<protein>
    <submittedName>
        <fullName evidence="1">Uncharacterized protein</fullName>
    </submittedName>
</protein>
<reference evidence="1" key="1">
    <citation type="journal article" date="2023" name="IScience">
        <title>Live-bearing cockroach genome reveals convergent evolutionary mechanisms linked to viviparity in insects and beyond.</title>
        <authorList>
            <person name="Fouks B."/>
            <person name="Harrison M.C."/>
            <person name="Mikhailova A.A."/>
            <person name="Marchal E."/>
            <person name="English S."/>
            <person name="Carruthers M."/>
            <person name="Jennings E.C."/>
            <person name="Chiamaka E.L."/>
            <person name="Frigard R.A."/>
            <person name="Pippel M."/>
            <person name="Attardo G.M."/>
            <person name="Benoit J.B."/>
            <person name="Bornberg-Bauer E."/>
            <person name="Tobe S.S."/>
        </authorList>
    </citation>
    <scope>NUCLEOTIDE SEQUENCE</scope>
    <source>
        <strain evidence="1">Stay&amp;Tobe</strain>
    </source>
</reference>
<reference evidence="1" key="2">
    <citation type="submission" date="2023-05" db="EMBL/GenBank/DDBJ databases">
        <authorList>
            <person name="Fouks B."/>
        </authorList>
    </citation>
    <scope>NUCLEOTIDE SEQUENCE</scope>
    <source>
        <strain evidence="1">Stay&amp;Tobe</strain>
        <tissue evidence="1">Testes</tissue>
    </source>
</reference>
<dbReference type="EMBL" id="JASPKZ010010107">
    <property type="protein sequence ID" value="KAJ9575226.1"/>
    <property type="molecule type" value="Genomic_DNA"/>
</dbReference>
<feature type="non-terminal residue" evidence="1">
    <location>
        <position position="78"/>
    </location>
</feature>
<keyword evidence="2" id="KW-1185">Reference proteome</keyword>
<gene>
    <name evidence="1" type="ORF">L9F63_025825</name>
</gene>